<dbReference type="InterPro" id="IPR042176">
    <property type="entry name" value="Pantoate_ligase_C"/>
</dbReference>
<comment type="subcellular location">
    <subcellularLocation>
        <location evidence="8">Cytoplasm</location>
    </subcellularLocation>
</comment>
<comment type="subunit">
    <text evidence="8">Homodimer.</text>
</comment>
<evidence type="ECO:0000256" key="6">
    <source>
        <dbReference type="ARBA" id="ARBA00022840"/>
    </source>
</evidence>
<comment type="similarity">
    <text evidence="2 8">Belongs to the pantothenate synthetase family.</text>
</comment>
<name>A0A2W1NC03_9FLAO</name>
<feature type="binding site" evidence="8">
    <location>
        <position position="72"/>
    </location>
    <ligand>
        <name>beta-alanine</name>
        <dbReference type="ChEBI" id="CHEBI:57966"/>
    </ligand>
</feature>
<dbReference type="EMBL" id="QKSB01000007">
    <property type="protein sequence ID" value="PZE16613.1"/>
    <property type="molecule type" value="Genomic_DNA"/>
</dbReference>
<dbReference type="NCBIfam" id="TIGR00018">
    <property type="entry name" value="panC"/>
    <property type="match status" value="1"/>
</dbReference>
<dbReference type="GO" id="GO:0005524">
    <property type="term" value="F:ATP binding"/>
    <property type="evidence" value="ECO:0007669"/>
    <property type="project" value="UniProtKB-KW"/>
</dbReference>
<dbReference type="InterPro" id="IPR003721">
    <property type="entry name" value="Pantoate_ligase"/>
</dbReference>
<evidence type="ECO:0000256" key="7">
    <source>
        <dbReference type="ARBA" id="ARBA00048258"/>
    </source>
</evidence>
<dbReference type="EC" id="6.3.2.1" evidence="8"/>
<evidence type="ECO:0000256" key="2">
    <source>
        <dbReference type="ARBA" id="ARBA00009256"/>
    </source>
</evidence>
<evidence type="ECO:0000313" key="10">
    <source>
        <dbReference type="Proteomes" id="UP000249248"/>
    </source>
</evidence>
<sequence>MCAIKLFIIVKIVTEVKELKNLINAFRLNNPKDNIGFIPTMGALHQGHVSLIDAASDLCNFVITSIFVNPTQFNDKKDLERYPRTIEADMEVLANTACDVLFLPTVAEMYPIKDAVYSIDLNGLDQVMEGKFRQGHFDGVCNIVESFFRIIAPDKAFFGIKDFQQVAIIKHMTKVRALKVDVVTCPILRDASGLAMSSRNALLSPQEKESARILNWVLKLGKLLVQEGKPLSEIKENMLALFAQGSLDLEYLEIVDNDTLQAVNSVQPNISACIVAYCGNVRLIDNIQLN</sequence>
<evidence type="ECO:0000256" key="5">
    <source>
        <dbReference type="ARBA" id="ARBA00022741"/>
    </source>
</evidence>
<comment type="miscellaneous">
    <text evidence="8">The reaction proceeds by a bi uni uni bi ping pong mechanism.</text>
</comment>
<dbReference type="InterPro" id="IPR014729">
    <property type="entry name" value="Rossmann-like_a/b/a_fold"/>
</dbReference>
<gene>
    <name evidence="8" type="primary">panC</name>
    <name evidence="9" type="ORF">DNU06_12220</name>
</gene>
<evidence type="ECO:0000256" key="8">
    <source>
        <dbReference type="HAMAP-Rule" id="MF_00158"/>
    </source>
</evidence>
<dbReference type="AlphaFoldDB" id="A0A2W1NC03"/>
<feature type="binding site" evidence="8">
    <location>
        <begin position="41"/>
        <end position="48"/>
    </location>
    <ligand>
        <name>ATP</name>
        <dbReference type="ChEBI" id="CHEBI:30616"/>
    </ligand>
</feature>
<keyword evidence="3 8" id="KW-0436">Ligase</keyword>
<feature type="binding site" evidence="8">
    <location>
        <position position="165"/>
    </location>
    <ligand>
        <name>(R)-pantoate</name>
        <dbReference type="ChEBI" id="CHEBI:15980"/>
    </ligand>
</feature>
<evidence type="ECO:0000256" key="1">
    <source>
        <dbReference type="ARBA" id="ARBA00004990"/>
    </source>
</evidence>
<comment type="caution">
    <text evidence="9">The sequence shown here is derived from an EMBL/GenBank/DDBJ whole genome shotgun (WGS) entry which is preliminary data.</text>
</comment>
<dbReference type="CDD" id="cd00560">
    <property type="entry name" value="PanC"/>
    <property type="match status" value="1"/>
</dbReference>
<keyword evidence="6 8" id="KW-0067">ATP-binding</keyword>
<dbReference type="Pfam" id="PF02569">
    <property type="entry name" value="Pantoate_ligase"/>
    <property type="match status" value="1"/>
</dbReference>
<feature type="binding site" evidence="8">
    <location>
        <position position="72"/>
    </location>
    <ligand>
        <name>(R)-pantoate</name>
        <dbReference type="ChEBI" id="CHEBI:15980"/>
    </ligand>
</feature>
<dbReference type="HAMAP" id="MF_00158">
    <property type="entry name" value="PanC"/>
    <property type="match status" value="1"/>
</dbReference>
<protein>
    <recommendedName>
        <fullName evidence="8">Pantothenate synthetase</fullName>
        <shortName evidence="8">PS</shortName>
        <ecNumber evidence="8">6.3.2.1</ecNumber>
    </recommendedName>
    <alternativeName>
        <fullName evidence="8">Pantoate--beta-alanine ligase</fullName>
    </alternativeName>
    <alternativeName>
        <fullName evidence="8">Pantoate-activating enzyme</fullName>
    </alternativeName>
</protein>
<organism evidence="9 10">
    <name type="scientific">Putridiphycobacter roseus</name>
    <dbReference type="NCBI Taxonomy" id="2219161"/>
    <lineage>
        <taxon>Bacteria</taxon>
        <taxon>Pseudomonadati</taxon>
        <taxon>Bacteroidota</taxon>
        <taxon>Flavobacteriia</taxon>
        <taxon>Flavobacteriales</taxon>
        <taxon>Crocinitomicaceae</taxon>
        <taxon>Putridiphycobacter</taxon>
    </lineage>
</organism>
<dbReference type="PANTHER" id="PTHR21299:SF1">
    <property type="entry name" value="PANTOATE--BETA-ALANINE LIGASE"/>
    <property type="match status" value="1"/>
</dbReference>
<dbReference type="Gene3D" id="3.30.1300.10">
    <property type="entry name" value="Pantoate-beta-alanine ligase, C-terminal domain"/>
    <property type="match status" value="1"/>
</dbReference>
<accession>A0A2W1NC03</accession>
<feature type="binding site" evidence="8">
    <location>
        <begin position="159"/>
        <end position="162"/>
    </location>
    <ligand>
        <name>ATP</name>
        <dbReference type="ChEBI" id="CHEBI:30616"/>
    </ligand>
</feature>
<comment type="catalytic activity">
    <reaction evidence="7 8">
        <text>(R)-pantoate + beta-alanine + ATP = (R)-pantothenate + AMP + diphosphate + H(+)</text>
        <dbReference type="Rhea" id="RHEA:10912"/>
        <dbReference type="ChEBI" id="CHEBI:15378"/>
        <dbReference type="ChEBI" id="CHEBI:15980"/>
        <dbReference type="ChEBI" id="CHEBI:29032"/>
        <dbReference type="ChEBI" id="CHEBI:30616"/>
        <dbReference type="ChEBI" id="CHEBI:33019"/>
        <dbReference type="ChEBI" id="CHEBI:57966"/>
        <dbReference type="ChEBI" id="CHEBI:456215"/>
        <dbReference type="EC" id="6.3.2.1"/>
    </reaction>
</comment>
<dbReference type="Gene3D" id="3.40.50.620">
    <property type="entry name" value="HUPs"/>
    <property type="match status" value="1"/>
</dbReference>
<dbReference type="GO" id="GO:0015940">
    <property type="term" value="P:pantothenate biosynthetic process"/>
    <property type="evidence" value="ECO:0007669"/>
    <property type="project" value="UniProtKB-UniRule"/>
</dbReference>
<proteinExistence type="inferred from homology"/>
<feature type="binding site" evidence="8">
    <location>
        <position position="188"/>
    </location>
    <ligand>
        <name>ATP</name>
        <dbReference type="ChEBI" id="CHEBI:30616"/>
    </ligand>
</feature>
<dbReference type="GO" id="GO:0004592">
    <property type="term" value="F:pantoate-beta-alanine ligase activity"/>
    <property type="evidence" value="ECO:0007669"/>
    <property type="project" value="UniProtKB-UniRule"/>
</dbReference>
<dbReference type="Proteomes" id="UP000249248">
    <property type="component" value="Unassembled WGS sequence"/>
</dbReference>
<keyword evidence="4 8" id="KW-0566">Pantothenate biosynthesis</keyword>
<evidence type="ECO:0000256" key="4">
    <source>
        <dbReference type="ARBA" id="ARBA00022655"/>
    </source>
</evidence>
<evidence type="ECO:0000313" key="9">
    <source>
        <dbReference type="EMBL" id="PZE16613.1"/>
    </source>
</evidence>
<keyword evidence="5 8" id="KW-0547">Nucleotide-binding</keyword>
<evidence type="ECO:0000256" key="3">
    <source>
        <dbReference type="ARBA" id="ARBA00022598"/>
    </source>
</evidence>
<dbReference type="UniPathway" id="UPA00028">
    <property type="reaction ID" value="UER00005"/>
</dbReference>
<feature type="active site" description="Proton donor" evidence="8">
    <location>
        <position position="48"/>
    </location>
</feature>
<comment type="function">
    <text evidence="8">Catalyzes the condensation of pantoate with beta-alanine in an ATP-dependent reaction via a pantoyl-adenylate intermediate.</text>
</comment>
<keyword evidence="8" id="KW-0963">Cytoplasm</keyword>
<dbReference type="PANTHER" id="PTHR21299">
    <property type="entry name" value="CYTIDYLATE KINASE/PANTOATE-BETA-ALANINE LIGASE"/>
    <property type="match status" value="1"/>
</dbReference>
<keyword evidence="10" id="KW-1185">Reference proteome</keyword>
<dbReference type="GO" id="GO:0005829">
    <property type="term" value="C:cytosol"/>
    <property type="evidence" value="ECO:0007669"/>
    <property type="project" value="TreeGrafter"/>
</dbReference>
<comment type="pathway">
    <text evidence="1 8">Cofactor biosynthesis; (R)-pantothenate biosynthesis; (R)-pantothenate from (R)-pantoate and beta-alanine: step 1/1.</text>
</comment>
<reference evidence="9 10" key="1">
    <citation type="submission" date="2018-06" db="EMBL/GenBank/DDBJ databases">
        <title>The draft genome sequence of Crocinitomix sp. SM1701.</title>
        <authorList>
            <person name="Zhang X."/>
        </authorList>
    </citation>
    <scope>NUCLEOTIDE SEQUENCE [LARGE SCALE GENOMIC DNA]</scope>
    <source>
        <strain evidence="9 10">SM1701</strain>
    </source>
</reference>
<feature type="binding site" evidence="8">
    <location>
        <begin position="196"/>
        <end position="199"/>
    </location>
    <ligand>
        <name>ATP</name>
        <dbReference type="ChEBI" id="CHEBI:30616"/>
    </ligand>
</feature>
<dbReference type="SUPFAM" id="SSF52374">
    <property type="entry name" value="Nucleotidylyl transferase"/>
    <property type="match status" value="1"/>
</dbReference>